<feature type="transmembrane region" description="Helical" evidence="1">
    <location>
        <begin position="84"/>
        <end position="102"/>
    </location>
</feature>
<feature type="transmembrane region" description="Helical" evidence="1">
    <location>
        <begin position="52"/>
        <end position="72"/>
    </location>
</feature>
<dbReference type="PANTHER" id="PTHR31272:SF9">
    <property type="entry name" value="BLL1027 PROTEIN"/>
    <property type="match status" value="1"/>
</dbReference>
<proteinExistence type="predicted"/>
<feature type="transmembrane region" description="Helical" evidence="1">
    <location>
        <begin position="12"/>
        <end position="32"/>
    </location>
</feature>
<keyword evidence="1" id="KW-0812">Transmembrane</keyword>
<dbReference type="AlphaFoldDB" id="A0ABD6CZG2"/>
<dbReference type="InterPro" id="IPR051790">
    <property type="entry name" value="Cytochrome_c-biogenesis_DsbD"/>
</dbReference>
<dbReference type="EMBL" id="JBHUDL010000010">
    <property type="protein sequence ID" value="MFD1633798.1"/>
    <property type="molecule type" value="Genomic_DNA"/>
</dbReference>
<reference evidence="2 3" key="1">
    <citation type="journal article" date="2019" name="Int. J. Syst. Evol. Microbiol.">
        <title>The Global Catalogue of Microorganisms (GCM) 10K type strain sequencing project: providing services to taxonomists for standard genome sequencing and annotation.</title>
        <authorList>
            <consortium name="The Broad Institute Genomics Platform"/>
            <consortium name="The Broad Institute Genome Sequencing Center for Infectious Disease"/>
            <person name="Wu L."/>
            <person name="Ma J."/>
        </authorList>
    </citation>
    <scope>NUCLEOTIDE SEQUENCE [LARGE SCALE GENOMIC DNA]</scope>
    <source>
        <strain evidence="2 3">CGMCC 1.10594</strain>
    </source>
</reference>
<protein>
    <submittedName>
        <fullName evidence="2">Cytochrome c biogenesis protein CcdA</fullName>
    </submittedName>
</protein>
<name>A0ABD6CZG2_9EURY</name>
<evidence type="ECO:0000256" key="1">
    <source>
        <dbReference type="SAM" id="Phobius"/>
    </source>
</evidence>
<accession>A0ABD6CZG2</accession>
<evidence type="ECO:0000313" key="3">
    <source>
        <dbReference type="Proteomes" id="UP001597075"/>
    </source>
</evidence>
<evidence type="ECO:0000313" key="2">
    <source>
        <dbReference type="EMBL" id="MFD1633798.1"/>
    </source>
</evidence>
<keyword evidence="1" id="KW-1133">Transmembrane helix</keyword>
<sequence length="221" mass="22021">MIAVDAGFVGTLTFAVGAGLATFFAPCAYPLLPGYVGYTVREDTDLGEAVVRGVAAAAGAVVVLVALGGLLLAAGRRLVRHLPLLEPLVGLALVVMGALLLTGRAPTVHLRLPARRRSVAGAAVFGGGYALAAAGCVVPVVLGVITQSLTLSPPRAAAVLGGYAAATALPLTGVTLLSAVGSDAVRAWSDRIGTVHRLAAAAMLLAGVAQIVASLRYLGVL</sequence>
<dbReference type="RefSeq" id="WP_256404066.1">
    <property type="nucleotide sequence ID" value="NZ_CP187151.1"/>
</dbReference>
<keyword evidence="1" id="KW-0472">Membrane</keyword>
<keyword evidence="3" id="KW-1185">Reference proteome</keyword>
<feature type="transmembrane region" description="Helical" evidence="1">
    <location>
        <begin position="198"/>
        <end position="218"/>
    </location>
</feature>
<dbReference type="Proteomes" id="UP001597075">
    <property type="component" value="Unassembled WGS sequence"/>
</dbReference>
<comment type="caution">
    <text evidence="2">The sequence shown here is derived from an EMBL/GenBank/DDBJ whole genome shotgun (WGS) entry which is preliminary data.</text>
</comment>
<feature type="transmembrane region" description="Helical" evidence="1">
    <location>
        <begin position="157"/>
        <end position="178"/>
    </location>
</feature>
<organism evidence="2 3">
    <name type="scientific">Haloplanus ruber</name>
    <dbReference type="NCBI Taxonomy" id="869892"/>
    <lineage>
        <taxon>Archaea</taxon>
        <taxon>Methanobacteriati</taxon>
        <taxon>Methanobacteriota</taxon>
        <taxon>Stenosarchaea group</taxon>
        <taxon>Halobacteria</taxon>
        <taxon>Halobacteriales</taxon>
        <taxon>Haloferacaceae</taxon>
        <taxon>Haloplanus</taxon>
    </lineage>
</organism>
<gene>
    <name evidence="2" type="ORF">ACFSBJ_08640</name>
</gene>
<dbReference type="PANTHER" id="PTHR31272">
    <property type="entry name" value="CYTOCHROME C-TYPE BIOGENESIS PROTEIN HI_1454-RELATED"/>
    <property type="match status" value="1"/>
</dbReference>
<feature type="transmembrane region" description="Helical" evidence="1">
    <location>
        <begin position="122"/>
        <end position="145"/>
    </location>
</feature>